<dbReference type="Gene3D" id="3.40.50.300">
    <property type="entry name" value="P-loop containing nucleotide triphosphate hydrolases"/>
    <property type="match status" value="1"/>
</dbReference>
<sequence>MSSETLEIKILAVRAEPEHSRLQDSSSWLVTIDSGESGDLVPVVLHDPLDEEQRNECRWYIEEFVCKSPYSVTRARKAANALQQCASSLLDQLRLVERLKDASPGHSCHKIAISISEDGGAGNSIHQLYWELLEDPSPWNIDVDVTVKRIVISNSGFDRDSVQDLESQDGRTTAFPSVNGLLVVARDLSKDSKRYDDVSPNLALGVLARIQGDLQKTGNQAFLNLEVVRPGCLDALRKHLKHVSDTHGKGFYHFVHFDLHGVVQSAEGAAYLLFNDPDPDIDTTRRESAQVVAQLLAAHGIPAAVLNACESARANSGDAANIAKVFTSSGLRNVLAMSFRISSSAAELFLRAFYHSLMLDGNTYSQAASRAREILRRHPMRLARLGLQRSLVDNFVPVVYSNGSDLRFCHATPQSIKSSFDATRFALSTAQLSAKHEARLTGREFDLLRLEKQLLAQGKVHLTGRAGVGKTALLKHASVIWRQTSFVDLVLYTDFSKIYNLDEAIRSFTSQIPMAMVQRMALRAELRDTINSPEFNPDVFNAFVLDACAKPRLMIILDGLQAFYPKYLYAMPNRPSEESVPKMSRFMEALMNLGTAATPGHEIYHIAVSRLDTATLPFTEKMQQELVPHRFSLPSLRLSDSVQMAQLALRDAGLNIDEWEARELNELELLMGLLDGNPSAILQIVPQISHTGVPIGGFRALVQDGIVQKTFAGPGKDMVEEIEKLFRALADESRALLLLLSSFWIEGMGVDALLDWALSHDICKQRKSGLALSYILAQGLIDIWPGVQEQNEETSDIIITWIHPLITIYGRKIAHETLNAKQELGSLRRIPGASTAQNSLSYIFSSLKSPGPSQTAAAALVLSIIGVPFSQSFLRPEILAAQGEFVTKFLQDVAKYDLFRVATAMMGGIGYQELNSFWSSQSGNLRTCLSICIRKPHLPVDKWPLDYFEYHIANIRIVGSPVQVAEFADLFEQFFDIFINSNGSLAMPPGFQVFALITVTCLTAIYHCEVPVPTKREKFLQMALQIVAESEERFGPFEDPRVLYLKGLVLRYQVLYLLHCGKHEQAVNIWKQMLEIDKSIFEGNSDALGAQWSSENLEEFTSKMSASGADPEDILKRLTAFSSNTMIQAFYKSRKTSLRFIRAAAGVMEKGGDLSQSRQYRSVLAQVGDGMEQIHTGADTMGFKGINQDSRWWPEDFDMNRFAGKFDDPEAILAGLEDAVSSGDNAQATMHLASLFMEALAKLDMDEIEEYINALMKYSTKNSAPEADSINWESQKAMFALLKTTMGGLTSDSTDSQDVVADAVTKLIRLLEEQGASREAIEPLEISLDTWQKGGNPLENTDEGERIQAAEHIRTKIQNTAKLIIAKAKRDKNFLKMLPSIHLKYQQHMQQLQEAELQEDWDLALERLEALEDFCRQPENDILVNHSGCDWYQNTRVNYLSRRHSEQFVEQSSDALAKRDFEGAQRMIQTFENDLNPELQERASGPIAELKAQMELMPLEFAVWDIGRLRKSGKANEAIQAADDLIERVEHGSFEFLDAEQLRRYSYTARLQRTELNCLAALISESFEEASQLIEELRQLLASNPDLAPPDHKEKTQELEEGMLFGIHFKGSTAAARIWDVDEYTRHTKGFRALYEQQKRTPNMKRTSAPIVRRRELLRMEIWIAILHSGRFIKRVLTSQLGLRLVLPIICVYPAYKFRFFLLYLLFLYISLIFGMKLWDWKSMVLMAFLYAFSTRFFSMFKCSVLLFIYFFPVALKMTGVKRQIEQYIIQKESEKRIVAILEEAS</sequence>
<dbReference type="Pfam" id="PF12770">
    <property type="entry name" value="CHAT"/>
    <property type="match status" value="1"/>
</dbReference>
<keyword evidence="1" id="KW-0812">Transmembrane</keyword>
<keyword evidence="1" id="KW-0472">Membrane</keyword>
<feature type="transmembrane region" description="Helical" evidence="1">
    <location>
        <begin position="1701"/>
        <end position="1719"/>
    </location>
</feature>
<evidence type="ECO:0000259" key="2">
    <source>
        <dbReference type="Pfam" id="PF12770"/>
    </source>
</evidence>
<gene>
    <name evidence="3" type="ORF">B0A49_00541</name>
</gene>
<organism evidence="3 4">
    <name type="scientific">Cryomyces minteri</name>
    <dbReference type="NCBI Taxonomy" id="331657"/>
    <lineage>
        <taxon>Eukaryota</taxon>
        <taxon>Fungi</taxon>
        <taxon>Dikarya</taxon>
        <taxon>Ascomycota</taxon>
        <taxon>Pezizomycotina</taxon>
        <taxon>Dothideomycetes</taxon>
        <taxon>Dothideomycetes incertae sedis</taxon>
        <taxon>Cryomyces</taxon>
    </lineage>
</organism>
<name>A0A4V5NI32_9PEZI</name>
<evidence type="ECO:0000313" key="3">
    <source>
        <dbReference type="EMBL" id="TKA81489.1"/>
    </source>
</evidence>
<dbReference type="SUPFAM" id="SSF52540">
    <property type="entry name" value="P-loop containing nucleoside triphosphate hydrolases"/>
    <property type="match status" value="1"/>
</dbReference>
<evidence type="ECO:0000256" key="1">
    <source>
        <dbReference type="SAM" id="Phobius"/>
    </source>
</evidence>
<dbReference type="EMBL" id="NAJN01000022">
    <property type="protein sequence ID" value="TKA81489.1"/>
    <property type="molecule type" value="Genomic_DNA"/>
</dbReference>
<keyword evidence="1" id="KW-1133">Transmembrane helix</keyword>
<feature type="transmembrane region" description="Helical" evidence="1">
    <location>
        <begin position="1677"/>
        <end position="1696"/>
    </location>
</feature>
<evidence type="ECO:0000313" key="4">
    <source>
        <dbReference type="Proteomes" id="UP000308768"/>
    </source>
</evidence>
<dbReference type="Proteomes" id="UP000308768">
    <property type="component" value="Unassembled WGS sequence"/>
</dbReference>
<dbReference type="STRING" id="331657.A0A4V5NI32"/>
<accession>A0A4V5NI32</accession>
<protein>
    <recommendedName>
        <fullName evidence="2">CHAT domain-containing protein</fullName>
    </recommendedName>
</protein>
<keyword evidence="4" id="KW-1185">Reference proteome</keyword>
<dbReference type="OrthoDB" id="5303793at2759"/>
<comment type="caution">
    <text evidence="3">The sequence shown here is derived from an EMBL/GenBank/DDBJ whole genome shotgun (WGS) entry which is preliminary data.</text>
</comment>
<reference evidence="3 4" key="1">
    <citation type="submission" date="2017-03" db="EMBL/GenBank/DDBJ databases">
        <title>Genomes of endolithic fungi from Antarctica.</title>
        <authorList>
            <person name="Coleine C."/>
            <person name="Masonjones S."/>
            <person name="Stajich J.E."/>
        </authorList>
    </citation>
    <scope>NUCLEOTIDE SEQUENCE [LARGE SCALE GENOMIC DNA]</scope>
    <source>
        <strain evidence="3 4">CCFEE 5187</strain>
    </source>
</reference>
<feature type="domain" description="CHAT" evidence="2">
    <location>
        <begin position="213"/>
        <end position="378"/>
    </location>
</feature>
<feature type="transmembrane region" description="Helical" evidence="1">
    <location>
        <begin position="1725"/>
        <end position="1752"/>
    </location>
</feature>
<proteinExistence type="predicted"/>
<dbReference type="InterPro" id="IPR024983">
    <property type="entry name" value="CHAT_dom"/>
</dbReference>
<dbReference type="InterPro" id="IPR027417">
    <property type="entry name" value="P-loop_NTPase"/>
</dbReference>